<dbReference type="GO" id="GO:0008233">
    <property type="term" value="F:peptidase activity"/>
    <property type="evidence" value="ECO:0007669"/>
    <property type="project" value="UniProtKB-KW"/>
</dbReference>
<protein>
    <recommendedName>
        <fullName evidence="8">Abasic site processing protein</fullName>
        <ecNumber evidence="8">3.4.-.-</ecNumber>
    </recommendedName>
</protein>
<dbReference type="RefSeq" id="WP_261514440.1">
    <property type="nucleotide sequence ID" value="NZ_JAODNV010000005.1"/>
</dbReference>
<sequence length="236" mass="26512">MCNLYNVTTTHEAMRQFSLRLSDLRDEAGFNEPSIMAYPNRYAPIIRVADGEHKLVRARWGMPSPPKALNGKAYDYGVTNIRNTASPHWRRWLGPESRCLVPATSFAEPNPAAKVEGQRTPDAWFALSDEKPLFFFAGMRTSWHGKRMAREDPAEHELYAFLTTEPNGVVAPIHRAMPVLLTTAEEIDIWLDAPWDEAKALQRPLPDHLLTIVDAPPDPASELPANSTPTNQPSLF</sequence>
<accession>A0A9X2X5M5</accession>
<feature type="region of interest" description="Disordered" evidence="9">
    <location>
        <begin position="212"/>
        <end position="236"/>
    </location>
</feature>
<keyword evidence="6" id="KW-0238">DNA-binding</keyword>
<dbReference type="GO" id="GO:0016829">
    <property type="term" value="F:lyase activity"/>
    <property type="evidence" value="ECO:0007669"/>
    <property type="project" value="UniProtKB-KW"/>
</dbReference>
<evidence type="ECO:0000256" key="2">
    <source>
        <dbReference type="ARBA" id="ARBA00022670"/>
    </source>
</evidence>
<evidence type="ECO:0000256" key="9">
    <source>
        <dbReference type="SAM" id="MobiDB-lite"/>
    </source>
</evidence>
<keyword evidence="5" id="KW-0190">Covalent protein-DNA linkage</keyword>
<gene>
    <name evidence="10" type="ORF">NYR54_04750</name>
</gene>
<dbReference type="SUPFAM" id="SSF143081">
    <property type="entry name" value="BB1717-like"/>
    <property type="match status" value="1"/>
</dbReference>
<dbReference type="InterPro" id="IPR036590">
    <property type="entry name" value="SRAP-like"/>
</dbReference>
<dbReference type="EC" id="3.4.-.-" evidence="8"/>
<keyword evidence="7" id="KW-0456">Lyase</keyword>
<reference evidence="10" key="1">
    <citation type="submission" date="2022-08" db="EMBL/GenBank/DDBJ databases">
        <title>Chelativorans sichuanense sp. nov., a paraffin oil-degrading bacterium isolated from a mixture of oil-based drill cuttings and paddy soil.</title>
        <authorList>
            <person name="Yu J."/>
            <person name="Liu H."/>
            <person name="Chen Q."/>
        </authorList>
    </citation>
    <scope>NUCLEOTIDE SEQUENCE</scope>
    <source>
        <strain evidence="10">SCAU 2101</strain>
    </source>
</reference>
<dbReference type="PANTHER" id="PTHR13604:SF0">
    <property type="entry name" value="ABASIC SITE PROCESSING PROTEIN HMCES"/>
    <property type="match status" value="1"/>
</dbReference>
<dbReference type="GO" id="GO:0106300">
    <property type="term" value="P:protein-DNA covalent cross-linking repair"/>
    <property type="evidence" value="ECO:0007669"/>
    <property type="project" value="InterPro"/>
</dbReference>
<comment type="similarity">
    <text evidence="1 8">Belongs to the SOS response-associated peptidase family.</text>
</comment>
<keyword evidence="2 8" id="KW-0645">Protease</keyword>
<dbReference type="InterPro" id="IPR003738">
    <property type="entry name" value="SRAP"/>
</dbReference>
<dbReference type="AlphaFoldDB" id="A0A9X2X5M5"/>
<name>A0A9X2X5M5_9HYPH</name>
<dbReference type="PANTHER" id="PTHR13604">
    <property type="entry name" value="DC12-RELATED"/>
    <property type="match status" value="1"/>
</dbReference>
<dbReference type="Gene3D" id="3.90.1680.20">
    <property type="match status" value="2"/>
</dbReference>
<feature type="compositionally biased region" description="Polar residues" evidence="9">
    <location>
        <begin position="224"/>
        <end position="236"/>
    </location>
</feature>
<evidence type="ECO:0000256" key="7">
    <source>
        <dbReference type="ARBA" id="ARBA00023239"/>
    </source>
</evidence>
<dbReference type="EMBL" id="JAODNV010000005">
    <property type="protein sequence ID" value="MCT8989607.1"/>
    <property type="molecule type" value="Genomic_DNA"/>
</dbReference>
<keyword evidence="4 8" id="KW-0378">Hydrolase</keyword>
<evidence type="ECO:0000313" key="10">
    <source>
        <dbReference type="EMBL" id="MCT8989607.1"/>
    </source>
</evidence>
<keyword evidence="3" id="KW-0227">DNA damage</keyword>
<keyword evidence="11" id="KW-1185">Reference proteome</keyword>
<dbReference type="GO" id="GO:0006508">
    <property type="term" value="P:proteolysis"/>
    <property type="evidence" value="ECO:0007669"/>
    <property type="project" value="UniProtKB-KW"/>
</dbReference>
<comment type="caution">
    <text evidence="10">The sequence shown here is derived from an EMBL/GenBank/DDBJ whole genome shotgun (WGS) entry which is preliminary data.</text>
</comment>
<organism evidence="10 11">
    <name type="scientific">Chelativorans petroleitrophicus</name>
    <dbReference type="NCBI Taxonomy" id="2975484"/>
    <lineage>
        <taxon>Bacteria</taxon>
        <taxon>Pseudomonadati</taxon>
        <taxon>Pseudomonadota</taxon>
        <taxon>Alphaproteobacteria</taxon>
        <taxon>Hyphomicrobiales</taxon>
        <taxon>Phyllobacteriaceae</taxon>
        <taxon>Chelativorans</taxon>
    </lineage>
</organism>
<evidence type="ECO:0000256" key="8">
    <source>
        <dbReference type="RuleBase" id="RU364100"/>
    </source>
</evidence>
<proteinExistence type="inferred from homology"/>
<evidence type="ECO:0000256" key="6">
    <source>
        <dbReference type="ARBA" id="ARBA00023125"/>
    </source>
</evidence>
<evidence type="ECO:0000256" key="5">
    <source>
        <dbReference type="ARBA" id="ARBA00023124"/>
    </source>
</evidence>
<evidence type="ECO:0000256" key="4">
    <source>
        <dbReference type="ARBA" id="ARBA00022801"/>
    </source>
</evidence>
<evidence type="ECO:0000256" key="3">
    <source>
        <dbReference type="ARBA" id="ARBA00022763"/>
    </source>
</evidence>
<evidence type="ECO:0000256" key="1">
    <source>
        <dbReference type="ARBA" id="ARBA00008136"/>
    </source>
</evidence>
<dbReference type="Proteomes" id="UP001149009">
    <property type="component" value="Unassembled WGS sequence"/>
</dbReference>
<evidence type="ECO:0000313" key="11">
    <source>
        <dbReference type="Proteomes" id="UP001149009"/>
    </source>
</evidence>
<dbReference type="GO" id="GO:0003697">
    <property type="term" value="F:single-stranded DNA binding"/>
    <property type="evidence" value="ECO:0007669"/>
    <property type="project" value="InterPro"/>
</dbReference>
<dbReference type="Pfam" id="PF02586">
    <property type="entry name" value="SRAP"/>
    <property type="match status" value="1"/>
</dbReference>